<sequence length="58" mass="6254">MCAKREPHGLKSEIGTTSLIRDWESVSSDTELAAFYASETNTAGTQNDNTTIATTMCP</sequence>
<evidence type="ECO:0000313" key="2">
    <source>
        <dbReference type="Proteomes" id="UP000183208"/>
    </source>
</evidence>
<dbReference type="EMBL" id="FNTI01000001">
    <property type="protein sequence ID" value="SED35137.1"/>
    <property type="molecule type" value="Genomic_DNA"/>
</dbReference>
<dbReference type="AlphaFoldDB" id="A0A1M7A3P2"/>
<dbReference type="Proteomes" id="UP000183208">
    <property type="component" value="Unassembled WGS sequence"/>
</dbReference>
<evidence type="ECO:0000313" key="1">
    <source>
        <dbReference type="EMBL" id="SED35137.1"/>
    </source>
</evidence>
<proteinExistence type="predicted"/>
<name>A0A1M7A3P2_9BRAD</name>
<protein>
    <submittedName>
        <fullName evidence="1">Uncharacterized protein</fullName>
    </submittedName>
</protein>
<organism evidence="1 2">
    <name type="scientific">Bradyrhizobium lablabi</name>
    <dbReference type="NCBI Taxonomy" id="722472"/>
    <lineage>
        <taxon>Bacteria</taxon>
        <taxon>Pseudomonadati</taxon>
        <taxon>Pseudomonadota</taxon>
        <taxon>Alphaproteobacteria</taxon>
        <taxon>Hyphomicrobiales</taxon>
        <taxon>Nitrobacteraceae</taxon>
        <taxon>Bradyrhizobium</taxon>
    </lineage>
</organism>
<reference evidence="1 2" key="1">
    <citation type="submission" date="2016-10" db="EMBL/GenBank/DDBJ databases">
        <authorList>
            <person name="de Groot N.N."/>
        </authorList>
    </citation>
    <scope>NUCLEOTIDE SEQUENCE [LARGE SCALE GENOMIC DNA]</scope>
    <source>
        <strain evidence="1 2">GAS522</strain>
    </source>
</reference>
<gene>
    <name evidence="1" type="ORF">SAMN05444171_3879</name>
</gene>
<accession>A0A1M7A3P2</accession>